<evidence type="ECO:0000313" key="1">
    <source>
        <dbReference type="EMBL" id="MDY4299534.1"/>
    </source>
</evidence>
<sequence length="188" mass="21865">MLRVEDHPYWHVRSVIAANQSMIKSVELSYYTYVALSVFDDRQVFSMSPAHFLDLDIIEGIFRLCPREMEVAMHSKLVTMSGDILHIPMIDMSTGSAAQLHKLEPIIGQKFFDFTWYKSGRSYHGYGKTLINERTWCAFMGELLLANQIGRPPTVDPRWIGHRLISGYSALRWSRNTQQYLDFPRKLF</sequence>
<dbReference type="Proteomes" id="UP001277967">
    <property type="component" value="Unassembled WGS sequence"/>
</dbReference>
<name>A0ABU5FCC4_9PSED</name>
<dbReference type="Pfam" id="PF24387">
    <property type="entry name" value="AEP-like"/>
    <property type="match status" value="1"/>
</dbReference>
<dbReference type="EMBL" id="JAXGGE010000001">
    <property type="protein sequence ID" value="MDY4299534.1"/>
    <property type="molecule type" value="Genomic_DNA"/>
</dbReference>
<dbReference type="RefSeq" id="WP_060768048.1">
    <property type="nucleotide sequence ID" value="NZ_JAXGGE010000001.1"/>
</dbReference>
<proteinExistence type="predicted"/>
<organism evidence="1 2">
    <name type="scientific">Pseudomonas salmasensis</name>
    <dbReference type="NCBI Taxonomy" id="2745514"/>
    <lineage>
        <taxon>Bacteria</taxon>
        <taxon>Pseudomonadati</taxon>
        <taxon>Pseudomonadota</taxon>
        <taxon>Gammaproteobacteria</taxon>
        <taxon>Pseudomonadales</taxon>
        <taxon>Pseudomonadaceae</taxon>
        <taxon>Pseudomonas</taxon>
    </lineage>
</organism>
<gene>
    <name evidence="1" type="ORF">SO486_05930</name>
</gene>
<reference evidence="1 2" key="1">
    <citation type="submission" date="2023-11" db="EMBL/GenBank/DDBJ databases">
        <title>Genome sequence of Pseudomonas salmasensis Strain SLU99.</title>
        <authorList>
            <person name="Ghadamgahi F."/>
            <person name="Kalyandurg P.B."/>
            <person name="Catara V."/>
            <person name="Vetukuri R."/>
            <person name="Ghosh S."/>
        </authorList>
    </citation>
    <scope>NUCLEOTIDE SEQUENCE [LARGE SCALE GENOMIC DNA]</scope>
    <source>
        <strain evidence="1 2">SLU99</strain>
    </source>
</reference>
<evidence type="ECO:0000313" key="2">
    <source>
        <dbReference type="Proteomes" id="UP001277967"/>
    </source>
</evidence>
<comment type="caution">
    <text evidence="1">The sequence shown here is derived from an EMBL/GenBank/DDBJ whole genome shotgun (WGS) entry which is preliminary data.</text>
</comment>
<accession>A0ABU5FCC4</accession>
<protein>
    <submittedName>
        <fullName evidence="1">Uncharacterized protein</fullName>
    </submittedName>
</protein>
<keyword evidence="2" id="KW-1185">Reference proteome</keyword>
<dbReference type="InterPro" id="IPR056250">
    <property type="entry name" value="AEP-like"/>
</dbReference>